<gene>
    <name evidence="1" type="ORF">Gogos_016772</name>
</gene>
<keyword evidence="2" id="KW-1185">Reference proteome</keyword>
<reference evidence="1 2" key="1">
    <citation type="journal article" date="2019" name="Genome Biol. Evol.">
        <title>Insights into the evolution of the New World diploid cottons (Gossypium, subgenus Houzingenia) based on genome sequencing.</title>
        <authorList>
            <person name="Grover C.E."/>
            <person name="Arick M.A. 2nd"/>
            <person name="Thrash A."/>
            <person name="Conover J.L."/>
            <person name="Sanders W.S."/>
            <person name="Peterson D.G."/>
            <person name="Frelichowski J.E."/>
            <person name="Scheffler J.A."/>
            <person name="Scheffler B.E."/>
            <person name="Wendel J.F."/>
        </authorList>
    </citation>
    <scope>NUCLEOTIDE SEQUENCE [LARGE SCALE GENOMIC DNA]</scope>
    <source>
        <strain evidence="1">5</strain>
        <tissue evidence="1">Leaf</tissue>
    </source>
</reference>
<evidence type="ECO:0000313" key="1">
    <source>
        <dbReference type="EMBL" id="MBA0732699.1"/>
    </source>
</evidence>
<organism evidence="1 2">
    <name type="scientific">Gossypium gossypioides</name>
    <name type="common">Mexican cotton</name>
    <name type="synonym">Selera gossypioides</name>
    <dbReference type="NCBI Taxonomy" id="34282"/>
    <lineage>
        <taxon>Eukaryota</taxon>
        <taxon>Viridiplantae</taxon>
        <taxon>Streptophyta</taxon>
        <taxon>Embryophyta</taxon>
        <taxon>Tracheophyta</taxon>
        <taxon>Spermatophyta</taxon>
        <taxon>Magnoliopsida</taxon>
        <taxon>eudicotyledons</taxon>
        <taxon>Gunneridae</taxon>
        <taxon>Pentapetalae</taxon>
        <taxon>rosids</taxon>
        <taxon>malvids</taxon>
        <taxon>Malvales</taxon>
        <taxon>Malvaceae</taxon>
        <taxon>Malvoideae</taxon>
        <taxon>Gossypium</taxon>
    </lineage>
</organism>
<name>A0A7J9BAF4_GOSGO</name>
<dbReference type="Proteomes" id="UP000593579">
    <property type="component" value="Unassembled WGS sequence"/>
</dbReference>
<accession>A0A7J9BAF4</accession>
<proteinExistence type="predicted"/>
<dbReference type="EMBL" id="JABEZY010000001">
    <property type="protein sequence ID" value="MBA0732699.1"/>
    <property type="molecule type" value="Genomic_DNA"/>
</dbReference>
<dbReference type="AlphaFoldDB" id="A0A7J9BAF4"/>
<evidence type="ECO:0000313" key="2">
    <source>
        <dbReference type="Proteomes" id="UP000593579"/>
    </source>
</evidence>
<protein>
    <submittedName>
        <fullName evidence="1">Uncharacterized protein</fullName>
    </submittedName>
</protein>
<comment type="caution">
    <text evidence="1">The sequence shown here is derived from an EMBL/GenBank/DDBJ whole genome shotgun (WGS) entry which is preliminary data.</text>
</comment>
<sequence length="72" mass="8283">MIHRLLRIRIQIMRNQLPLAPLRLRFIGCLVGRDLFITFSVVESLLMCSCGGTRRYQLGFLVEQLQSGSFLS</sequence>